<comment type="caution">
    <text evidence="1">The sequence shown here is derived from an EMBL/GenBank/DDBJ whole genome shotgun (WGS) entry which is preliminary data.</text>
</comment>
<reference evidence="1 2" key="1">
    <citation type="submission" date="2024-04" db="EMBL/GenBank/DDBJ databases">
        <title>New Clade of Flavobacterium.</title>
        <authorList>
            <person name="Matos L."/>
            <person name="Proenca D.N."/>
            <person name="Fransisco R.M."/>
            <person name="Chung A.P."/>
            <person name="Maccario L."/>
            <person name="Sorensen S.J."/>
            <person name="Morais P.V."/>
        </authorList>
    </citation>
    <scope>NUCLEOTIDE SEQUENCE [LARGE SCALE GENOMIC DNA]</scope>
    <source>
        <strain evidence="1 2">FBOR7N2.3</strain>
    </source>
</reference>
<evidence type="ECO:0008006" key="3">
    <source>
        <dbReference type="Google" id="ProtNLM"/>
    </source>
</evidence>
<accession>A0ABV4TG93</accession>
<protein>
    <recommendedName>
        <fullName evidence="3">Phage integrase SAM-like domain-containing protein</fullName>
    </recommendedName>
</protein>
<sequence length="133" mass="15311">MKSNYEQEKLDEYALEKAAKTPKIIGMNMGTIPNGMDFIRMGSDLAKIFKKEKEPPKKENPIVPFKELAKTNCDQKYFINTLKIKPDEIELFLDFCDADPKSKTIATLKNVLSTMDFLLEKSITFKKQIVLEK</sequence>
<evidence type="ECO:0000313" key="1">
    <source>
        <dbReference type="EMBL" id="MFA9193028.1"/>
    </source>
</evidence>
<name>A0ABV4TG93_9FLAO</name>
<proteinExistence type="predicted"/>
<organism evidence="1 2">
    <name type="scientific">Flavobacterium magnesitis</name>
    <dbReference type="NCBI Taxonomy" id="3138077"/>
    <lineage>
        <taxon>Bacteria</taxon>
        <taxon>Pseudomonadati</taxon>
        <taxon>Bacteroidota</taxon>
        <taxon>Flavobacteriia</taxon>
        <taxon>Flavobacteriales</taxon>
        <taxon>Flavobacteriaceae</taxon>
        <taxon>Flavobacterium</taxon>
    </lineage>
</organism>
<evidence type="ECO:0000313" key="2">
    <source>
        <dbReference type="Proteomes" id="UP001574170"/>
    </source>
</evidence>
<gene>
    <name evidence="1" type="ORF">AAGV33_01320</name>
</gene>
<keyword evidence="2" id="KW-1185">Reference proteome</keyword>
<dbReference type="EMBL" id="JBCFQK010000001">
    <property type="protein sequence ID" value="MFA9193028.1"/>
    <property type="molecule type" value="Genomic_DNA"/>
</dbReference>
<dbReference type="RefSeq" id="WP_373390098.1">
    <property type="nucleotide sequence ID" value="NZ_JBCFQK010000001.1"/>
</dbReference>
<dbReference type="Proteomes" id="UP001574170">
    <property type="component" value="Unassembled WGS sequence"/>
</dbReference>